<dbReference type="InterPro" id="IPR000182">
    <property type="entry name" value="GNAT_dom"/>
</dbReference>
<keyword evidence="2" id="KW-0012">Acyltransferase</keyword>
<dbReference type="Gene3D" id="3.40.630.30">
    <property type="match status" value="1"/>
</dbReference>
<dbReference type="EMBL" id="JXAK01000032">
    <property type="protein sequence ID" value="KIL39728.1"/>
    <property type="molecule type" value="Genomic_DNA"/>
</dbReference>
<protein>
    <recommendedName>
        <fullName evidence="3">N-acetyltransferase domain-containing protein</fullName>
    </recommendedName>
</protein>
<name>A0ABR5AFX6_9BACL</name>
<dbReference type="SUPFAM" id="SSF55729">
    <property type="entry name" value="Acyl-CoA N-acyltransferases (Nat)"/>
    <property type="match status" value="2"/>
</dbReference>
<evidence type="ECO:0000313" key="4">
    <source>
        <dbReference type="EMBL" id="KIL39728.1"/>
    </source>
</evidence>
<dbReference type="Pfam" id="PF00583">
    <property type="entry name" value="Acetyltransf_1"/>
    <property type="match status" value="2"/>
</dbReference>
<accession>A0ABR5AFX6</accession>
<sequence>MPRQGLSRHELDAIRGLAEICERHDGIKLKLNWSMLESRPAGETNDLLVYERGRLVGFCGIYAFLSTEAELSGMVHPDYRRRGVFTQLAAKAAQLCRERGMQRLIYICPRNSEAGQSFLQRQNLPYRDSEYAMELSNASAVPLSAASLPSGVTLRQGGKDDLNQLAELNRVGFGMSQEEATSLAAATLTPLEIPYLAERDGQAVGKLNVLFNDSAGLAFVFGFAVKPEERGRGIGRAMLSGVIERIRKERGLARFGLEVAATNERALGLYESCGFRTVSVIDYYTQQLN</sequence>
<evidence type="ECO:0000259" key="3">
    <source>
        <dbReference type="PROSITE" id="PS51186"/>
    </source>
</evidence>
<dbReference type="PROSITE" id="PS51186">
    <property type="entry name" value="GNAT"/>
    <property type="match status" value="2"/>
</dbReference>
<keyword evidence="1" id="KW-0808">Transferase</keyword>
<dbReference type="InterPro" id="IPR050832">
    <property type="entry name" value="Bact_Acetyltransf"/>
</dbReference>
<organism evidence="4 5">
    <name type="scientific">Gordoniibacillus kamchatkensis</name>
    <dbReference type="NCBI Taxonomy" id="1590651"/>
    <lineage>
        <taxon>Bacteria</taxon>
        <taxon>Bacillati</taxon>
        <taxon>Bacillota</taxon>
        <taxon>Bacilli</taxon>
        <taxon>Bacillales</taxon>
        <taxon>Paenibacillaceae</taxon>
        <taxon>Gordoniibacillus</taxon>
    </lineage>
</organism>
<dbReference type="CDD" id="cd04301">
    <property type="entry name" value="NAT_SF"/>
    <property type="match status" value="2"/>
</dbReference>
<feature type="domain" description="N-acetyltransferase" evidence="3">
    <location>
        <begin position="1"/>
        <end position="138"/>
    </location>
</feature>
<proteinExistence type="predicted"/>
<evidence type="ECO:0000313" key="5">
    <source>
        <dbReference type="Proteomes" id="UP000031967"/>
    </source>
</evidence>
<comment type="caution">
    <text evidence="4">The sequence shown here is derived from an EMBL/GenBank/DDBJ whole genome shotgun (WGS) entry which is preliminary data.</text>
</comment>
<keyword evidence="5" id="KW-1185">Reference proteome</keyword>
<dbReference type="PANTHER" id="PTHR43877:SF2">
    <property type="entry name" value="AMINOALKYLPHOSPHONATE N-ACETYLTRANSFERASE-RELATED"/>
    <property type="match status" value="1"/>
</dbReference>
<reference evidence="4 5" key="1">
    <citation type="submission" date="2014-12" db="EMBL/GenBank/DDBJ databases">
        <title>Draft genome sequence of Paenibacillus kamchatkensis strain B-2647.</title>
        <authorList>
            <person name="Karlyshev A.V."/>
            <person name="Kudryashova E.B."/>
        </authorList>
    </citation>
    <scope>NUCLEOTIDE SEQUENCE [LARGE SCALE GENOMIC DNA]</scope>
    <source>
        <strain evidence="4 5">VKM B-2647</strain>
    </source>
</reference>
<gene>
    <name evidence="4" type="ORF">SD70_18235</name>
</gene>
<dbReference type="Proteomes" id="UP000031967">
    <property type="component" value="Unassembled WGS sequence"/>
</dbReference>
<evidence type="ECO:0000256" key="2">
    <source>
        <dbReference type="ARBA" id="ARBA00023315"/>
    </source>
</evidence>
<dbReference type="InterPro" id="IPR016181">
    <property type="entry name" value="Acyl_CoA_acyltransferase"/>
</dbReference>
<dbReference type="PANTHER" id="PTHR43877">
    <property type="entry name" value="AMINOALKYLPHOSPHONATE N-ACETYLTRANSFERASE-RELATED-RELATED"/>
    <property type="match status" value="1"/>
</dbReference>
<feature type="domain" description="N-acetyltransferase" evidence="3">
    <location>
        <begin position="152"/>
        <end position="289"/>
    </location>
</feature>
<evidence type="ECO:0000256" key="1">
    <source>
        <dbReference type="ARBA" id="ARBA00022679"/>
    </source>
</evidence>